<organism evidence="3 4">
    <name type="scientific">Nocardia albiluteola</name>
    <dbReference type="NCBI Taxonomy" id="2842303"/>
    <lineage>
        <taxon>Bacteria</taxon>
        <taxon>Bacillati</taxon>
        <taxon>Actinomycetota</taxon>
        <taxon>Actinomycetes</taxon>
        <taxon>Mycobacteriales</taxon>
        <taxon>Nocardiaceae</taxon>
        <taxon>Nocardia</taxon>
    </lineage>
</organism>
<protein>
    <submittedName>
        <fullName evidence="3">Uncharacterized protein</fullName>
    </submittedName>
</protein>
<comment type="caution">
    <text evidence="3">The sequence shown here is derived from an EMBL/GenBank/DDBJ whole genome shotgun (WGS) entry which is preliminary data.</text>
</comment>
<feature type="chain" id="PRO_5046544350" evidence="2">
    <location>
        <begin position="26"/>
        <end position="87"/>
    </location>
</feature>
<feature type="compositionally biased region" description="Low complexity" evidence="1">
    <location>
        <begin position="62"/>
        <end position="73"/>
    </location>
</feature>
<sequence length="87" mass="9210">MVSRIAVAGAIAAVPVAAVAVPAFADTPSATQIDWNNQGPNWNNNQGWHHDRDHDHDRDHGQWQQNPGPQFPGFPGGGFMPSTGSAG</sequence>
<proteinExistence type="predicted"/>
<evidence type="ECO:0000313" key="4">
    <source>
        <dbReference type="Proteomes" id="UP000733379"/>
    </source>
</evidence>
<accession>A0ABS6AQ62</accession>
<gene>
    <name evidence="3" type="ORF">KO481_01215</name>
</gene>
<evidence type="ECO:0000256" key="2">
    <source>
        <dbReference type="SAM" id="SignalP"/>
    </source>
</evidence>
<feature type="compositionally biased region" description="Low complexity" evidence="1">
    <location>
        <begin position="35"/>
        <end position="47"/>
    </location>
</feature>
<name>A0ABS6AQ62_9NOCA</name>
<keyword evidence="4" id="KW-1185">Reference proteome</keyword>
<evidence type="ECO:0000313" key="3">
    <source>
        <dbReference type="EMBL" id="MBU3060147.1"/>
    </source>
</evidence>
<feature type="compositionally biased region" description="Basic and acidic residues" evidence="1">
    <location>
        <begin position="48"/>
        <end position="61"/>
    </location>
</feature>
<reference evidence="3 4" key="1">
    <citation type="submission" date="2021-06" db="EMBL/GenBank/DDBJ databases">
        <title>Actinomycetes sequencing.</title>
        <authorList>
            <person name="Shan Q."/>
        </authorList>
    </citation>
    <scope>NUCLEOTIDE SEQUENCE [LARGE SCALE GENOMIC DNA]</scope>
    <source>
        <strain evidence="3 4">NEAU-G5</strain>
    </source>
</reference>
<feature type="region of interest" description="Disordered" evidence="1">
    <location>
        <begin position="31"/>
        <end position="87"/>
    </location>
</feature>
<dbReference type="EMBL" id="JAHKNI010000001">
    <property type="protein sequence ID" value="MBU3060147.1"/>
    <property type="molecule type" value="Genomic_DNA"/>
</dbReference>
<keyword evidence="2" id="KW-0732">Signal</keyword>
<evidence type="ECO:0000256" key="1">
    <source>
        <dbReference type="SAM" id="MobiDB-lite"/>
    </source>
</evidence>
<dbReference type="Proteomes" id="UP000733379">
    <property type="component" value="Unassembled WGS sequence"/>
</dbReference>
<feature type="signal peptide" evidence="2">
    <location>
        <begin position="1"/>
        <end position="25"/>
    </location>
</feature>